<feature type="domain" description="HTH tetR-type" evidence="5">
    <location>
        <begin position="16"/>
        <end position="76"/>
    </location>
</feature>
<dbReference type="Proteomes" id="UP000539313">
    <property type="component" value="Unassembled WGS sequence"/>
</dbReference>
<dbReference type="PANTHER" id="PTHR30055">
    <property type="entry name" value="HTH-TYPE TRANSCRIPTIONAL REGULATOR RUTR"/>
    <property type="match status" value="1"/>
</dbReference>
<dbReference type="Gene3D" id="1.10.10.60">
    <property type="entry name" value="Homeodomain-like"/>
    <property type="match status" value="1"/>
</dbReference>
<dbReference type="SUPFAM" id="SSF46689">
    <property type="entry name" value="Homeodomain-like"/>
    <property type="match status" value="1"/>
</dbReference>
<keyword evidence="7" id="KW-1185">Reference proteome</keyword>
<evidence type="ECO:0000256" key="1">
    <source>
        <dbReference type="ARBA" id="ARBA00023015"/>
    </source>
</evidence>
<keyword evidence="1" id="KW-0805">Transcription regulation</keyword>
<comment type="caution">
    <text evidence="6">The sequence shown here is derived from an EMBL/GenBank/DDBJ whole genome shotgun (WGS) entry which is preliminary data.</text>
</comment>
<dbReference type="PRINTS" id="PR00455">
    <property type="entry name" value="HTHTETR"/>
</dbReference>
<sequence length="212" mass="23814">MTERSLREQRRAQRRALSRDQILDAAEQVFARAGFHQASLREIAELAEFSVGAVYQLFSGKDELYREIFLRRAAEFLPGMEQVLGSDASPRRQLLELADWQVGFFRRYPQFGRLVLRGGAIAPPLADPPDDSRILADFRRSQEMQADLFRRGQQAGQLRPGDPMLLARMFSGLVSAFQTTELAIEDPSGGDARLPLAQLHEVLEAAFVLPGD</sequence>
<dbReference type="InterPro" id="IPR050109">
    <property type="entry name" value="HTH-type_TetR-like_transc_reg"/>
</dbReference>
<evidence type="ECO:0000259" key="5">
    <source>
        <dbReference type="PROSITE" id="PS50977"/>
    </source>
</evidence>
<dbReference type="RefSeq" id="WP_182706651.1">
    <property type="nucleotide sequence ID" value="NZ_JACJII010000001.1"/>
</dbReference>
<dbReference type="PROSITE" id="PS50977">
    <property type="entry name" value="HTH_TETR_2"/>
    <property type="match status" value="1"/>
</dbReference>
<dbReference type="GO" id="GO:0000976">
    <property type="term" value="F:transcription cis-regulatory region binding"/>
    <property type="evidence" value="ECO:0007669"/>
    <property type="project" value="TreeGrafter"/>
</dbReference>
<accession>A0A7W3N0T0</accession>
<dbReference type="PANTHER" id="PTHR30055:SF234">
    <property type="entry name" value="HTH-TYPE TRANSCRIPTIONAL REGULATOR BETI"/>
    <property type="match status" value="1"/>
</dbReference>
<gene>
    <name evidence="6" type="ORF">HNR21_004338</name>
</gene>
<dbReference type="EMBL" id="JACJII010000001">
    <property type="protein sequence ID" value="MBA9005456.1"/>
    <property type="molecule type" value="Genomic_DNA"/>
</dbReference>
<organism evidence="6 7">
    <name type="scientific">Thermomonospora cellulosilytica</name>
    <dbReference type="NCBI Taxonomy" id="1411118"/>
    <lineage>
        <taxon>Bacteria</taxon>
        <taxon>Bacillati</taxon>
        <taxon>Actinomycetota</taxon>
        <taxon>Actinomycetes</taxon>
        <taxon>Streptosporangiales</taxon>
        <taxon>Thermomonosporaceae</taxon>
        <taxon>Thermomonospora</taxon>
    </lineage>
</organism>
<evidence type="ECO:0000256" key="2">
    <source>
        <dbReference type="ARBA" id="ARBA00023125"/>
    </source>
</evidence>
<dbReference type="InterPro" id="IPR001647">
    <property type="entry name" value="HTH_TetR"/>
</dbReference>
<dbReference type="GO" id="GO:0003700">
    <property type="term" value="F:DNA-binding transcription factor activity"/>
    <property type="evidence" value="ECO:0007669"/>
    <property type="project" value="TreeGrafter"/>
</dbReference>
<feature type="DNA-binding region" description="H-T-H motif" evidence="4">
    <location>
        <begin position="39"/>
        <end position="58"/>
    </location>
</feature>
<evidence type="ECO:0000256" key="3">
    <source>
        <dbReference type="ARBA" id="ARBA00023163"/>
    </source>
</evidence>
<dbReference type="SUPFAM" id="SSF48498">
    <property type="entry name" value="Tetracyclin repressor-like, C-terminal domain"/>
    <property type="match status" value="1"/>
</dbReference>
<protein>
    <submittedName>
        <fullName evidence="6">AcrR family transcriptional regulator</fullName>
    </submittedName>
</protein>
<reference evidence="6 7" key="1">
    <citation type="submission" date="2020-08" db="EMBL/GenBank/DDBJ databases">
        <title>Sequencing the genomes of 1000 actinobacteria strains.</title>
        <authorList>
            <person name="Klenk H.-P."/>
        </authorList>
    </citation>
    <scope>NUCLEOTIDE SEQUENCE [LARGE SCALE GENOMIC DNA]</scope>
    <source>
        <strain evidence="6 7">DSM 45823</strain>
    </source>
</reference>
<keyword evidence="2 4" id="KW-0238">DNA-binding</keyword>
<evidence type="ECO:0000313" key="7">
    <source>
        <dbReference type="Proteomes" id="UP000539313"/>
    </source>
</evidence>
<evidence type="ECO:0000313" key="6">
    <source>
        <dbReference type="EMBL" id="MBA9005456.1"/>
    </source>
</evidence>
<evidence type="ECO:0000256" key="4">
    <source>
        <dbReference type="PROSITE-ProRule" id="PRU00335"/>
    </source>
</evidence>
<proteinExistence type="predicted"/>
<dbReference type="Pfam" id="PF00440">
    <property type="entry name" value="TetR_N"/>
    <property type="match status" value="1"/>
</dbReference>
<dbReference type="InterPro" id="IPR036271">
    <property type="entry name" value="Tet_transcr_reg_TetR-rel_C_sf"/>
</dbReference>
<dbReference type="Gene3D" id="1.10.357.10">
    <property type="entry name" value="Tetracycline Repressor, domain 2"/>
    <property type="match status" value="1"/>
</dbReference>
<name>A0A7W3N0T0_9ACTN</name>
<dbReference type="AlphaFoldDB" id="A0A7W3N0T0"/>
<keyword evidence="3" id="KW-0804">Transcription</keyword>
<dbReference type="InterPro" id="IPR009057">
    <property type="entry name" value="Homeodomain-like_sf"/>
</dbReference>